<dbReference type="EC" id="2.7.11.1" evidence="3"/>
<evidence type="ECO:0000256" key="8">
    <source>
        <dbReference type="ARBA" id="ARBA00022679"/>
    </source>
</evidence>
<evidence type="ECO:0000256" key="23">
    <source>
        <dbReference type="SAM" id="SignalP"/>
    </source>
</evidence>
<dbReference type="PANTHER" id="PTHR27000">
    <property type="entry name" value="LEUCINE-RICH REPEAT RECEPTOR-LIKE PROTEIN KINASE FAMILY PROTEIN-RELATED"/>
    <property type="match status" value="1"/>
</dbReference>
<dbReference type="Gene3D" id="3.80.10.10">
    <property type="entry name" value="Ribonuclease Inhibitor"/>
    <property type="match status" value="4"/>
</dbReference>
<feature type="binding site" evidence="21">
    <location>
        <position position="791"/>
    </location>
    <ligand>
        <name>ATP</name>
        <dbReference type="ChEBI" id="CHEBI:30616"/>
    </ligand>
</feature>
<reference evidence="25" key="1">
    <citation type="submission" date="2020-10" db="EMBL/GenBank/DDBJ databases">
        <authorList>
            <person name="Han B."/>
            <person name="Lu T."/>
            <person name="Zhao Q."/>
            <person name="Huang X."/>
            <person name="Zhao Y."/>
        </authorList>
    </citation>
    <scope>NUCLEOTIDE SEQUENCE</scope>
</reference>
<feature type="signal peptide" evidence="23">
    <location>
        <begin position="1"/>
        <end position="23"/>
    </location>
</feature>
<dbReference type="InterPro" id="IPR011009">
    <property type="entry name" value="Kinase-like_dom_sf"/>
</dbReference>
<evidence type="ECO:0000256" key="9">
    <source>
        <dbReference type="ARBA" id="ARBA00022692"/>
    </source>
</evidence>
<dbReference type="GO" id="GO:0004674">
    <property type="term" value="F:protein serine/threonine kinase activity"/>
    <property type="evidence" value="ECO:0007669"/>
    <property type="project" value="UniProtKB-KW"/>
</dbReference>
<keyword evidence="12 21" id="KW-0547">Nucleotide-binding</keyword>
<evidence type="ECO:0000313" key="26">
    <source>
        <dbReference type="Proteomes" id="UP000604825"/>
    </source>
</evidence>
<protein>
    <recommendedName>
        <fullName evidence="3">non-specific serine/threonine protein kinase</fullName>
        <ecNumber evidence="3">2.7.11.1</ecNumber>
    </recommendedName>
</protein>
<dbReference type="PROSITE" id="PS00108">
    <property type="entry name" value="PROTEIN_KINASE_ST"/>
    <property type="match status" value="1"/>
</dbReference>
<name>A0A811MYR2_9POAL</name>
<dbReference type="SMART" id="SM00220">
    <property type="entry name" value="S_TKc"/>
    <property type="match status" value="1"/>
</dbReference>
<evidence type="ECO:0000256" key="1">
    <source>
        <dbReference type="ARBA" id="ARBA00004162"/>
    </source>
</evidence>
<gene>
    <name evidence="25" type="ORF">NCGR_LOCUS8237</name>
</gene>
<evidence type="ECO:0000256" key="12">
    <source>
        <dbReference type="ARBA" id="ARBA00022741"/>
    </source>
</evidence>
<dbReference type="OrthoDB" id="676979at2759"/>
<dbReference type="EMBL" id="CAJGYO010000002">
    <property type="protein sequence ID" value="CAD6212448.1"/>
    <property type="molecule type" value="Genomic_DNA"/>
</dbReference>
<dbReference type="InterPro" id="IPR001245">
    <property type="entry name" value="Ser-Thr/Tyr_kinase_cat_dom"/>
</dbReference>
<evidence type="ECO:0000256" key="3">
    <source>
        <dbReference type="ARBA" id="ARBA00012513"/>
    </source>
</evidence>
<keyword evidence="7" id="KW-0433">Leucine-rich repeat</keyword>
<dbReference type="FunFam" id="3.80.10.10:FF:001158">
    <property type="entry name" value="Leucine-rich repeat protein kinase family protein"/>
    <property type="match status" value="1"/>
</dbReference>
<keyword evidence="18" id="KW-0325">Glycoprotein</keyword>
<keyword evidence="14 21" id="KW-0067">ATP-binding</keyword>
<dbReference type="PROSITE" id="PS50011">
    <property type="entry name" value="PROTEIN_KINASE_DOM"/>
    <property type="match status" value="1"/>
</dbReference>
<evidence type="ECO:0000256" key="20">
    <source>
        <dbReference type="ARBA" id="ARBA00048679"/>
    </source>
</evidence>
<dbReference type="GO" id="GO:0005524">
    <property type="term" value="F:ATP binding"/>
    <property type="evidence" value="ECO:0007669"/>
    <property type="project" value="UniProtKB-UniRule"/>
</dbReference>
<dbReference type="SUPFAM" id="SSF52047">
    <property type="entry name" value="RNI-like"/>
    <property type="match status" value="1"/>
</dbReference>
<keyword evidence="17" id="KW-0675">Receptor</keyword>
<organism evidence="25 26">
    <name type="scientific">Miscanthus lutarioriparius</name>
    <dbReference type="NCBI Taxonomy" id="422564"/>
    <lineage>
        <taxon>Eukaryota</taxon>
        <taxon>Viridiplantae</taxon>
        <taxon>Streptophyta</taxon>
        <taxon>Embryophyta</taxon>
        <taxon>Tracheophyta</taxon>
        <taxon>Spermatophyta</taxon>
        <taxon>Magnoliopsida</taxon>
        <taxon>Liliopsida</taxon>
        <taxon>Poales</taxon>
        <taxon>Poaceae</taxon>
        <taxon>PACMAD clade</taxon>
        <taxon>Panicoideae</taxon>
        <taxon>Andropogonodae</taxon>
        <taxon>Andropogoneae</taxon>
        <taxon>Saccharinae</taxon>
        <taxon>Miscanthus</taxon>
    </lineage>
</organism>
<evidence type="ECO:0000256" key="13">
    <source>
        <dbReference type="ARBA" id="ARBA00022777"/>
    </source>
</evidence>
<keyword evidence="11" id="KW-0677">Repeat</keyword>
<feature type="domain" description="Protein kinase" evidence="24">
    <location>
        <begin position="760"/>
        <end position="1054"/>
    </location>
</feature>
<keyword evidence="9 22" id="KW-0812">Transmembrane</keyword>
<evidence type="ECO:0000256" key="10">
    <source>
        <dbReference type="ARBA" id="ARBA00022729"/>
    </source>
</evidence>
<dbReference type="SMART" id="SM00369">
    <property type="entry name" value="LRR_TYP"/>
    <property type="match status" value="9"/>
</dbReference>
<keyword evidence="8" id="KW-0808">Transferase</keyword>
<evidence type="ECO:0000256" key="7">
    <source>
        <dbReference type="ARBA" id="ARBA00022614"/>
    </source>
</evidence>
<evidence type="ECO:0000256" key="2">
    <source>
        <dbReference type="ARBA" id="ARBA00008684"/>
    </source>
</evidence>
<dbReference type="Pfam" id="PF13855">
    <property type="entry name" value="LRR_8"/>
    <property type="match status" value="3"/>
</dbReference>
<keyword evidence="13" id="KW-0418">Kinase</keyword>
<proteinExistence type="inferred from homology"/>
<dbReference type="InterPro" id="IPR008271">
    <property type="entry name" value="Ser/Thr_kinase_AS"/>
</dbReference>
<dbReference type="InterPro" id="IPR001611">
    <property type="entry name" value="Leu-rich_rpt"/>
</dbReference>
<dbReference type="Gene3D" id="1.10.510.10">
    <property type="entry name" value="Transferase(Phosphotransferase) domain 1"/>
    <property type="match status" value="1"/>
</dbReference>
<comment type="catalytic activity">
    <reaction evidence="20">
        <text>L-seryl-[protein] + ATP = O-phospho-L-seryl-[protein] + ADP + H(+)</text>
        <dbReference type="Rhea" id="RHEA:17989"/>
        <dbReference type="Rhea" id="RHEA-COMP:9863"/>
        <dbReference type="Rhea" id="RHEA-COMP:11604"/>
        <dbReference type="ChEBI" id="CHEBI:15378"/>
        <dbReference type="ChEBI" id="CHEBI:29999"/>
        <dbReference type="ChEBI" id="CHEBI:30616"/>
        <dbReference type="ChEBI" id="CHEBI:83421"/>
        <dbReference type="ChEBI" id="CHEBI:456216"/>
        <dbReference type="EC" id="2.7.11.1"/>
    </reaction>
</comment>
<dbReference type="Gene3D" id="3.30.200.20">
    <property type="entry name" value="Phosphorylase Kinase, domain 1"/>
    <property type="match status" value="1"/>
</dbReference>
<evidence type="ECO:0000256" key="15">
    <source>
        <dbReference type="ARBA" id="ARBA00022989"/>
    </source>
</evidence>
<dbReference type="InterPro" id="IPR032675">
    <property type="entry name" value="LRR_dom_sf"/>
</dbReference>
<evidence type="ECO:0000256" key="5">
    <source>
        <dbReference type="ARBA" id="ARBA00022527"/>
    </source>
</evidence>
<feature type="transmembrane region" description="Helical" evidence="22">
    <location>
        <begin position="701"/>
        <end position="721"/>
    </location>
</feature>
<keyword evidence="5" id="KW-0723">Serine/threonine-protein kinase</keyword>
<evidence type="ECO:0000256" key="21">
    <source>
        <dbReference type="PROSITE-ProRule" id="PRU10141"/>
    </source>
</evidence>
<dbReference type="Proteomes" id="UP000604825">
    <property type="component" value="Unassembled WGS sequence"/>
</dbReference>
<dbReference type="Pfam" id="PF08263">
    <property type="entry name" value="LRRNT_2"/>
    <property type="match status" value="1"/>
</dbReference>
<dbReference type="GO" id="GO:0005886">
    <property type="term" value="C:plasma membrane"/>
    <property type="evidence" value="ECO:0007669"/>
    <property type="project" value="UniProtKB-SubCell"/>
</dbReference>
<dbReference type="GO" id="GO:0009791">
    <property type="term" value="P:post-embryonic development"/>
    <property type="evidence" value="ECO:0007669"/>
    <property type="project" value="UniProtKB-ARBA"/>
</dbReference>
<keyword evidence="10 23" id="KW-0732">Signal</keyword>
<dbReference type="InterPro" id="IPR013210">
    <property type="entry name" value="LRR_N_plant-typ"/>
</dbReference>
<comment type="catalytic activity">
    <reaction evidence="19">
        <text>L-threonyl-[protein] + ATP = O-phospho-L-threonyl-[protein] + ADP + H(+)</text>
        <dbReference type="Rhea" id="RHEA:46608"/>
        <dbReference type="Rhea" id="RHEA-COMP:11060"/>
        <dbReference type="Rhea" id="RHEA-COMP:11605"/>
        <dbReference type="ChEBI" id="CHEBI:15378"/>
        <dbReference type="ChEBI" id="CHEBI:30013"/>
        <dbReference type="ChEBI" id="CHEBI:30616"/>
        <dbReference type="ChEBI" id="CHEBI:61977"/>
        <dbReference type="ChEBI" id="CHEBI:456216"/>
        <dbReference type="EC" id="2.7.11.1"/>
    </reaction>
</comment>
<dbReference type="Pfam" id="PF00560">
    <property type="entry name" value="LRR_1"/>
    <property type="match status" value="4"/>
</dbReference>
<dbReference type="FunFam" id="3.80.10.10:FF:000233">
    <property type="entry name" value="Leucine-rich repeat receptor-like protein kinase TDR"/>
    <property type="match status" value="1"/>
</dbReference>
<keyword evidence="16 22" id="KW-0472">Membrane</keyword>
<evidence type="ECO:0000256" key="11">
    <source>
        <dbReference type="ARBA" id="ARBA00022737"/>
    </source>
</evidence>
<dbReference type="SUPFAM" id="SSF52058">
    <property type="entry name" value="L domain-like"/>
    <property type="match status" value="1"/>
</dbReference>
<feature type="chain" id="PRO_5032269387" description="non-specific serine/threonine protein kinase" evidence="23">
    <location>
        <begin position="24"/>
        <end position="1060"/>
    </location>
</feature>
<evidence type="ECO:0000256" key="4">
    <source>
        <dbReference type="ARBA" id="ARBA00022475"/>
    </source>
</evidence>
<comment type="similarity">
    <text evidence="2">Belongs to the protein kinase superfamily. Ser/Thr protein kinase family.</text>
</comment>
<evidence type="ECO:0000313" key="25">
    <source>
        <dbReference type="EMBL" id="CAD6212448.1"/>
    </source>
</evidence>
<evidence type="ECO:0000256" key="22">
    <source>
        <dbReference type="SAM" id="Phobius"/>
    </source>
</evidence>
<dbReference type="InterPro" id="IPR003591">
    <property type="entry name" value="Leu-rich_rpt_typical-subtyp"/>
</dbReference>
<dbReference type="InterPro" id="IPR000719">
    <property type="entry name" value="Prot_kinase_dom"/>
</dbReference>
<comment type="subcellular location">
    <subcellularLocation>
        <location evidence="1">Cell membrane</location>
        <topology evidence="1">Single-pass membrane protein</topology>
    </subcellularLocation>
</comment>
<sequence>MYLAIWLLLLHLLSLLSTSCVQALPSRNETDHDALLAFKAGLSLQSTDALASWEASTDLCQWIGVICSSSSRHKHRVSALNLSSMGLVGNLGPSIGNLTRLRTLDLSYNLLYGEIPPAIGRLSHVLYLDLSNNSLQGEIPPTIGQLQRLSYLDLSNNSLQGEFTDGLRNCSRLVTIKLDLNNLSGQIPDWIGGLSMLKSMSLGKNNFTGIIPPSLGNLSSLQVVYLNDNHLSGPIPKDLGRLGNLEVLALHVNHLSGTVPQTVFNLSTAIHISLHKNELEGTLPSDLGNGLPKIQYLILAVNHFRGHIPASIANATTMQSIDLSDNNLTGIVPPEIGTISLNYLLLNGNQLKATSNHDWKFITLLTNSTMLRGVALQNNRFGGVFPSSIANLSAQLGMLDIRFNELSGRIPDGIGNLPKLFKLGLAGNQFTGHIPDSIGRLKMLQFLALENNQLSGAMPSSLGNLTLLQHLSVDNNMLEGPLPANLGNLQQLTVATFSNNALSGPLPGEIFSLSSLSYMLDLSGNNFNSSLPSEVGRLMTLTYLYIQGNNLSGVLPDALSNCQSLMELRLDHNSFNGIIPASMSKMHGLALLNLSKNSLTGVIPQELGLMNGLKELYLAQNYLTGQIPETMESMGSLYRLDISFNHLDGQVPAKGVFTNLTGLSFNGNDKLCGGIKKLHLPECPTELAEHNKRILRVIRNAMSVTAIVILACFILAVLFLFSKKGSRLPSTKKPMVRPLLTDDMYPRLSYFDLSRATNGFSASNLIGTGQHGSVYKGTILLKGLSTTVAVKVFDLEQPGSSKCFFTECKALSKIRHRNLIHVITCCSCSDLNHNEFKALVLEFMPYGNLDKWLHPDVYSANPVNVLTLVQRLNIAADVASALDYLHNNCQPPIVHCDVKPSNILLGEDMVARVVDFGLTKILTDPVGEQLINSKSSVGILGTIGYVAPEYGEAARISPHGDVYSYGIVLLELFTGKEPTHDMFTDGLTLLKYAKMAYPDRLMEIVDPFLLSIGAETGKINGVMDYVTRLALSCSKSRPTERLCMRDVVAEIQTIKACYIA</sequence>
<dbReference type="AlphaFoldDB" id="A0A811MYR2"/>
<dbReference type="FunFam" id="1.10.510.10:FF:000358">
    <property type="entry name" value="Putative leucine-rich repeat receptor-like serine/threonine-protein kinase"/>
    <property type="match status" value="1"/>
</dbReference>
<keyword evidence="26" id="KW-1185">Reference proteome</keyword>
<dbReference type="InterPro" id="IPR017441">
    <property type="entry name" value="Protein_kinase_ATP_BS"/>
</dbReference>
<keyword evidence="4" id="KW-1003">Cell membrane</keyword>
<dbReference type="FunFam" id="3.80.10.10:FF:000400">
    <property type="entry name" value="Nuclear pore complex protein NUP107"/>
    <property type="match status" value="1"/>
</dbReference>
<dbReference type="PANTHER" id="PTHR27000:SF812">
    <property type="entry name" value="PROTEIN KINASE DOMAIN-CONTAINING PROTEIN"/>
    <property type="match status" value="1"/>
</dbReference>
<dbReference type="Pfam" id="PF07714">
    <property type="entry name" value="PK_Tyr_Ser-Thr"/>
    <property type="match status" value="1"/>
</dbReference>
<accession>A0A811MYR2</accession>
<evidence type="ECO:0000256" key="19">
    <source>
        <dbReference type="ARBA" id="ARBA00047899"/>
    </source>
</evidence>
<dbReference type="SUPFAM" id="SSF56112">
    <property type="entry name" value="Protein kinase-like (PK-like)"/>
    <property type="match status" value="1"/>
</dbReference>
<keyword evidence="6" id="KW-0597">Phosphoprotein</keyword>
<evidence type="ECO:0000256" key="18">
    <source>
        <dbReference type="ARBA" id="ARBA00023180"/>
    </source>
</evidence>
<evidence type="ECO:0000256" key="17">
    <source>
        <dbReference type="ARBA" id="ARBA00023170"/>
    </source>
</evidence>
<evidence type="ECO:0000256" key="14">
    <source>
        <dbReference type="ARBA" id="ARBA00022840"/>
    </source>
</evidence>
<keyword evidence="15 22" id="KW-1133">Transmembrane helix</keyword>
<comment type="caution">
    <text evidence="25">The sequence shown here is derived from an EMBL/GenBank/DDBJ whole genome shotgun (WGS) entry which is preliminary data.</text>
</comment>
<evidence type="ECO:0000259" key="24">
    <source>
        <dbReference type="PROSITE" id="PS50011"/>
    </source>
</evidence>
<evidence type="ECO:0000256" key="16">
    <source>
        <dbReference type="ARBA" id="ARBA00023136"/>
    </source>
</evidence>
<dbReference type="PROSITE" id="PS00107">
    <property type="entry name" value="PROTEIN_KINASE_ATP"/>
    <property type="match status" value="1"/>
</dbReference>
<evidence type="ECO:0000256" key="6">
    <source>
        <dbReference type="ARBA" id="ARBA00022553"/>
    </source>
</evidence>